<evidence type="ECO:0000256" key="1">
    <source>
        <dbReference type="ARBA" id="ARBA00004370"/>
    </source>
</evidence>
<keyword evidence="2 8" id="KW-0813">Transport</keyword>
<evidence type="ECO:0000313" key="10">
    <source>
        <dbReference type="Proteomes" id="UP000027997"/>
    </source>
</evidence>
<dbReference type="Pfam" id="PF00213">
    <property type="entry name" value="OSCP"/>
    <property type="match status" value="1"/>
</dbReference>
<dbReference type="InterPro" id="IPR020781">
    <property type="entry name" value="ATPase_OSCP/d_CS"/>
</dbReference>
<dbReference type="NCBIfam" id="TIGR01145">
    <property type="entry name" value="ATP_synt_delta"/>
    <property type="match status" value="1"/>
</dbReference>
<dbReference type="InterPro" id="IPR000711">
    <property type="entry name" value="ATPase_OSCP/dsu"/>
</dbReference>
<dbReference type="PANTHER" id="PTHR11910">
    <property type="entry name" value="ATP SYNTHASE DELTA CHAIN"/>
    <property type="match status" value="1"/>
</dbReference>
<keyword evidence="4 8" id="KW-0406">Ion transport</keyword>
<accession>A0A081K635</accession>
<comment type="caution">
    <text evidence="9">The sequence shown here is derived from an EMBL/GenBank/DDBJ whole genome shotgun (WGS) entry which is preliminary data.</text>
</comment>
<keyword evidence="6 8" id="KW-0139">CF(1)</keyword>
<dbReference type="Proteomes" id="UP000027997">
    <property type="component" value="Unassembled WGS sequence"/>
</dbReference>
<dbReference type="RefSeq" id="WP_020581952.1">
    <property type="nucleotide sequence ID" value="NZ_JOJP01000001.1"/>
</dbReference>
<comment type="function">
    <text evidence="8">This protein is part of the stalk that links CF(0) to CF(1). It either transmits conformational changes from CF(0) to CF(1) or is implicated in proton conduction.</text>
</comment>
<evidence type="ECO:0000256" key="4">
    <source>
        <dbReference type="ARBA" id="ARBA00023065"/>
    </source>
</evidence>
<dbReference type="GO" id="GO:0045259">
    <property type="term" value="C:proton-transporting ATP synthase complex"/>
    <property type="evidence" value="ECO:0007669"/>
    <property type="project" value="UniProtKB-KW"/>
</dbReference>
<gene>
    <name evidence="8" type="primary">atpH</name>
    <name evidence="9" type="ORF">GV64_01610</name>
</gene>
<dbReference type="SUPFAM" id="SSF47928">
    <property type="entry name" value="N-terminal domain of the delta subunit of the F1F0-ATP synthase"/>
    <property type="match status" value="1"/>
</dbReference>
<organism evidence="9 10">
    <name type="scientific">Endozoicomonas elysicola</name>
    <dbReference type="NCBI Taxonomy" id="305900"/>
    <lineage>
        <taxon>Bacteria</taxon>
        <taxon>Pseudomonadati</taxon>
        <taxon>Pseudomonadota</taxon>
        <taxon>Gammaproteobacteria</taxon>
        <taxon>Oceanospirillales</taxon>
        <taxon>Endozoicomonadaceae</taxon>
        <taxon>Endozoicomonas</taxon>
    </lineage>
</organism>
<dbReference type="HAMAP" id="MF_01416">
    <property type="entry name" value="ATP_synth_delta_bact"/>
    <property type="match status" value="1"/>
</dbReference>
<sequence>MELTTCARPYAKAAFEYARDASRLSEWSDMLSLCASVTAYQKVVDLLGNPQLSGVQQADAIIGLCQGDLDKPFENYLRVLSEHRRLQLLPEIAVLYAQLRAEEERSQQVQVTSAYPLSQDQQDKLAAKMAARLGRSVHLVTEIDSSILGGVIVKAGDLVIDGSLRARLSKLADAMIS</sequence>
<evidence type="ECO:0000313" key="9">
    <source>
        <dbReference type="EMBL" id="KEI69611.1"/>
    </source>
</evidence>
<keyword evidence="5 8" id="KW-0472">Membrane</keyword>
<protein>
    <recommendedName>
        <fullName evidence="8">ATP synthase subunit delta</fullName>
    </recommendedName>
    <alternativeName>
        <fullName evidence="8">ATP synthase F(1) sector subunit delta</fullName>
    </alternativeName>
    <alternativeName>
        <fullName evidence="8">F-type ATPase subunit delta</fullName>
        <shortName evidence="8">F-ATPase subunit delta</shortName>
    </alternativeName>
</protein>
<dbReference type="GO" id="GO:0005886">
    <property type="term" value="C:plasma membrane"/>
    <property type="evidence" value="ECO:0007669"/>
    <property type="project" value="UniProtKB-SubCell"/>
</dbReference>
<reference evidence="9 10" key="1">
    <citation type="submission" date="2014-06" db="EMBL/GenBank/DDBJ databases">
        <title>Whole Genome Sequences of Three Symbiotic Endozoicomonas Bacteria.</title>
        <authorList>
            <person name="Neave M.J."/>
            <person name="Apprill A."/>
            <person name="Voolstra C.R."/>
        </authorList>
    </citation>
    <scope>NUCLEOTIDE SEQUENCE [LARGE SCALE GENOMIC DNA]</scope>
    <source>
        <strain evidence="9 10">DSM 22380</strain>
    </source>
</reference>
<comment type="similarity">
    <text evidence="8">Belongs to the ATPase delta chain family.</text>
</comment>
<dbReference type="AlphaFoldDB" id="A0A081K635"/>
<proteinExistence type="inferred from homology"/>
<evidence type="ECO:0000256" key="8">
    <source>
        <dbReference type="HAMAP-Rule" id="MF_01416"/>
    </source>
</evidence>
<name>A0A081K635_9GAMM</name>
<keyword evidence="8" id="KW-1003">Cell membrane</keyword>
<dbReference type="Gene3D" id="1.10.520.20">
    <property type="entry name" value="N-terminal domain of the delta subunit of the F1F0-ATP synthase"/>
    <property type="match status" value="1"/>
</dbReference>
<keyword evidence="3 8" id="KW-0375">Hydrogen ion transport</keyword>
<dbReference type="PRINTS" id="PR00125">
    <property type="entry name" value="ATPASEDELTA"/>
</dbReference>
<evidence type="ECO:0000256" key="3">
    <source>
        <dbReference type="ARBA" id="ARBA00022781"/>
    </source>
</evidence>
<evidence type="ECO:0000256" key="7">
    <source>
        <dbReference type="ARBA" id="ARBA00023310"/>
    </source>
</evidence>
<dbReference type="GO" id="GO:0046933">
    <property type="term" value="F:proton-transporting ATP synthase activity, rotational mechanism"/>
    <property type="evidence" value="ECO:0007669"/>
    <property type="project" value="UniProtKB-UniRule"/>
</dbReference>
<dbReference type="PROSITE" id="PS00389">
    <property type="entry name" value="ATPASE_DELTA"/>
    <property type="match status" value="1"/>
</dbReference>
<evidence type="ECO:0000256" key="6">
    <source>
        <dbReference type="ARBA" id="ARBA00023196"/>
    </source>
</evidence>
<dbReference type="EMBL" id="JOJP01000001">
    <property type="protein sequence ID" value="KEI69611.1"/>
    <property type="molecule type" value="Genomic_DNA"/>
</dbReference>
<keyword evidence="10" id="KW-1185">Reference proteome</keyword>
<comment type="function">
    <text evidence="8">F(1)F(0) ATP synthase produces ATP from ADP in the presence of a proton or sodium gradient. F-type ATPases consist of two structural domains, F(1) containing the extramembraneous catalytic core and F(0) containing the membrane proton channel, linked together by a central stalk and a peripheral stalk. During catalysis, ATP synthesis in the catalytic domain of F(1) is coupled via a rotary mechanism of the central stalk subunits to proton translocation.</text>
</comment>
<dbReference type="InterPro" id="IPR026015">
    <property type="entry name" value="ATP_synth_OSCP/delta_N_sf"/>
</dbReference>
<evidence type="ECO:0000256" key="5">
    <source>
        <dbReference type="ARBA" id="ARBA00023136"/>
    </source>
</evidence>
<dbReference type="NCBIfam" id="NF004402">
    <property type="entry name" value="PRK05758.2-2"/>
    <property type="match status" value="1"/>
</dbReference>
<dbReference type="STRING" id="305900.GV64_01610"/>
<evidence type="ECO:0000256" key="2">
    <source>
        <dbReference type="ARBA" id="ARBA00022448"/>
    </source>
</evidence>
<comment type="subcellular location">
    <subcellularLocation>
        <location evidence="8">Cell membrane</location>
        <topology evidence="8">Peripheral membrane protein</topology>
    </subcellularLocation>
    <subcellularLocation>
        <location evidence="1">Membrane</location>
    </subcellularLocation>
</comment>
<dbReference type="eggNOG" id="COG0712">
    <property type="taxonomic scope" value="Bacteria"/>
</dbReference>
<keyword evidence="7 8" id="KW-0066">ATP synthesis</keyword>